<evidence type="ECO:0000313" key="3">
    <source>
        <dbReference type="Proteomes" id="UP000729402"/>
    </source>
</evidence>
<dbReference type="PROSITE" id="PS51257">
    <property type="entry name" value="PROKAR_LIPOPROTEIN"/>
    <property type="match status" value="1"/>
</dbReference>
<organism evidence="2 3">
    <name type="scientific">Zizania palustris</name>
    <name type="common">Northern wild rice</name>
    <dbReference type="NCBI Taxonomy" id="103762"/>
    <lineage>
        <taxon>Eukaryota</taxon>
        <taxon>Viridiplantae</taxon>
        <taxon>Streptophyta</taxon>
        <taxon>Embryophyta</taxon>
        <taxon>Tracheophyta</taxon>
        <taxon>Spermatophyta</taxon>
        <taxon>Magnoliopsida</taxon>
        <taxon>Liliopsida</taxon>
        <taxon>Poales</taxon>
        <taxon>Poaceae</taxon>
        <taxon>BOP clade</taxon>
        <taxon>Oryzoideae</taxon>
        <taxon>Oryzeae</taxon>
        <taxon>Zizaniinae</taxon>
        <taxon>Zizania</taxon>
    </lineage>
</organism>
<evidence type="ECO:0000256" key="1">
    <source>
        <dbReference type="SAM" id="MobiDB-lite"/>
    </source>
</evidence>
<comment type="caution">
    <text evidence="2">The sequence shown here is derived from an EMBL/GenBank/DDBJ whole genome shotgun (WGS) entry which is preliminary data.</text>
</comment>
<feature type="compositionally biased region" description="Low complexity" evidence="1">
    <location>
        <begin position="51"/>
        <end position="69"/>
    </location>
</feature>
<feature type="region of interest" description="Disordered" evidence="1">
    <location>
        <begin position="46"/>
        <end position="94"/>
    </location>
</feature>
<accession>A0A8J6BKI8</accession>
<protein>
    <submittedName>
        <fullName evidence="2">Uncharacterized protein</fullName>
    </submittedName>
</protein>
<dbReference type="AlphaFoldDB" id="A0A8J6BKI8"/>
<proteinExistence type="predicted"/>
<sequence length="94" mass="10202">MENEKDYPFPFLPSFVLACSTSLCSQPAEGVDVACSRARPARRPVGTLCTASAPPRHPLASSRARPASRFRGATRPSSFDQPPSRLSEHIQYVG</sequence>
<name>A0A8J6BKI8_ZIZPA</name>
<dbReference type="Proteomes" id="UP000729402">
    <property type="component" value="Unassembled WGS sequence"/>
</dbReference>
<dbReference type="EMBL" id="JAAALK010000082">
    <property type="protein sequence ID" value="KAG8086440.1"/>
    <property type="molecule type" value="Genomic_DNA"/>
</dbReference>
<gene>
    <name evidence="2" type="ORF">GUJ93_ZPchr0010g10805</name>
</gene>
<reference evidence="2" key="2">
    <citation type="submission" date="2021-02" db="EMBL/GenBank/DDBJ databases">
        <authorList>
            <person name="Kimball J.A."/>
            <person name="Haas M.W."/>
            <person name="Macchietto M."/>
            <person name="Kono T."/>
            <person name="Duquette J."/>
            <person name="Shao M."/>
        </authorList>
    </citation>
    <scope>NUCLEOTIDE SEQUENCE</scope>
    <source>
        <tissue evidence="2">Fresh leaf tissue</tissue>
    </source>
</reference>
<keyword evidence="3" id="KW-1185">Reference proteome</keyword>
<reference evidence="2" key="1">
    <citation type="journal article" date="2021" name="bioRxiv">
        <title>Whole Genome Assembly and Annotation of Northern Wild Rice, Zizania palustris L., Supports a Whole Genome Duplication in the Zizania Genus.</title>
        <authorList>
            <person name="Haas M."/>
            <person name="Kono T."/>
            <person name="Macchietto M."/>
            <person name="Millas R."/>
            <person name="McGilp L."/>
            <person name="Shao M."/>
            <person name="Duquette J."/>
            <person name="Hirsch C.N."/>
            <person name="Kimball J."/>
        </authorList>
    </citation>
    <scope>NUCLEOTIDE SEQUENCE</scope>
    <source>
        <tissue evidence="2">Fresh leaf tissue</tissue>
    </source>
</reference>
<evidence type="ECO:0000313" key="2">
    <source>
        <dbReference type="EMBL" id="KAG8086440.1"/>
    </source>
</evidence>